<dbReference type="InterPro" id="IPR016159">
    <property type="entry name" value="Cullin_repeat-like_dom_sf"/>
</dbReference>
<keyword evidence="4" id="KW-1185">Reference proteome</keyword>
<dbReference type="AlphaFoldDB" id="A0A8H5CC40"/>
<reference evidence="3 4" key="1">
    <citation type="journal article" date="2020" name="ISME J.">
        <title>Uncovering the hidden diversity of litter-decomposition mechanisms in mushroom-forming fungi.</title>
        <authorList>
            <person name="Floudas D."/>
            <person name="Bentzer J."/>
            <person name="Ahren D."/>
            <person name="Johansson T."/>
            <person name="Persson P."/>
            <person name="Tunlid A."/>
        </authorList>
    </citation>
    <scope>NUCLEOTIDE SEQUENCE [LARGE SCALE GENOMIC DNA]</scope>
    <source>
        <strain evidence="3 4">CBS 175.51</strain>
    </source>
</reference>
<evidence type="ECO:0000313" key="4">
    <source>
        <dbReference type="Proteomes" id="UP000541558"/>
    </source>
</evidence>
<sequence length="202" mass="23125">MAQLETAPPPDAKFEIIWAYLRSAVECIMASEGPLSIKAHTAVYSAVYECCAQDTRKGHSARPDGPKLYMELVLFFTSQVEDIRHKTLAHKEDSELIRCYAREWAQYTRGALSLRSLFVPLARAYLKRAREFEEDKKHILHEVHTLALVLWKTNFFTLAQNSGPRITSALMRMIARERNGEDVDQDVIRSVVDSFSHLSQLE</sequence>
<dbReference type="GO" id="GO:0031625">
    <property type="term" value="F:ubiquitin protein ligase binding"/>
    <property type="evidence" value="ECO:0007669"/>
    <property type="project" value="InterPro"/>
</dbReference>
<proteinExistence type="inferred from homology"/>
<dbReference type="Gene3D" id="1.20.1310.10">
    <property type="entry name" value="Cullin Repeats"/>
    <property type="match status" value="2"/>
</dbReference>
<gene>
    <name evidence="3" type="ORF">D9611_011246</name>
</gene>
<protein>
    <recommendedName>
        <fullName evidence="2">Cullin N-terminal domain-containing protein</fullName>
    </recommendedName>
</protein>
<comment type="caution">
    <text evidence="3">The sequence shown here is derived from an EMBL/GenBank/DDBJ whole genome shotgun (WGS) entry which is preliminary data.</text>
</comment>
<dbReference type="SUPFAM" id="SSF74788">
    <property type="entry name" value="Cullin repeat-like"/>
    <property type="match status" value="1"/>
</dbReference>
<evidence type="ECO:0000256" key="1">
    <source>
        <dbReference type="ARBA" id="ARBA00006019"/>
    </source>
</evidence>
<dbReference type="OrthoDB" id="27073at2759"/>
<feature type="domain" description="Cullin N-terminal" evidence="2">
    <location>
        <begin position="18"/>
        <end position="199"/>
    </location>
</feature>
<dbReference type="PANTHER" id="PTHR11932">
    <property type="entry name" value="CULLIN"/>
    <property type="match status" value="1"/>
</dbReference>
<evidence type="ECO:0000313" key="3">
    <source>
        <dbReference type="EMBL" id="KAF5339090.1"/>
    </source>
</evidence>
<accession>A0A8H5CC40</accession>
<dbReference type="Pfam" id="PF00888">
    <property type="entry name" value="Cullin"/>
    <property type="match status" value="1"/>
</dbReference>
<evidence type="ECO:0000259" key="2">
    <source>
        <dbReference type="Pfam" id="PF00888"/>
    </source>
</evidence>
<dbReference type="EMBL" id="JAACJK010000009">
    <property type="protein sequence ID" value="KAF5339090.1"/>
    <property type="molecule type" value="Genomic_DNA"/>
</dbReference>
<name>A0A8H5CC40_9AGAR</name>
<comment type="similarity">
    <text evidence="1">Belongs to the cullin family.</text>
</comment>
<dbReference type="InterPro" id="IPR045093">
    <property type="entry name" value="Cullin"/>
</dbReference>
<organism evidence="3 4">
    <name type="scientific">Ephemerocybe angulata</name>
    <dbReference type="NCBI Taxonomy" id="980116"/>
    <lineage>
        <taxon>Eukaryota</taxon>
        <taxon>Fungi</taxon>
        <taxon>Dikarya</taxon>
        <taxon>Basidiomycota</taxon>
        <taxon>Agaricomycotina</taxon>
        <taxon>Agaricomycetes</taxon>
        <taxon>Agaricomycetidae</taxon>
        <taxon>Agaricales</taxon>
        <taxon>Agaricineae</taxon>
        <taxon>Psathyrellaceae</taxon>
        <taxon>Ephemerocybe</taxon>
    </lineage>
</organism>
<dbReference type="GO" id="GO:0006511">
    <property type="term" value="P:ubiquitin-dependent protein catabolic process"/>
    <property type="evidence" value="ECO:0007669"/>
    <property type="project" value="InterPro"/>
</dbReference>
<dbReference type="InterPro" id="IPR001373">
    <property type="entry name" value="Cullin_N"/>
</dbReference>
<dbReference type="Proteomes" id="UP000541558">
    <property type="component" value="Unassembled WGS sequence"/>
</dbReference>